<name>A0A3Q8TVY0_9PSED</name>
<keyword evidence="1" id="KW-0812">Transmembrane</keyword>
<keyword evidence="1" id="KW-1133">Transmembrane helix</keyword>
<gene>
    <name evidence="2" type="ORF">EJA05_18300</name>
</gene>
<dbReference type="KEGG" id="pory:EJA05_18300"/>
<dbReference type="AlphaFoldDB" id="A0A3Q8TVY0"/>
<accession>A0A3Q8TVY0</accession>
<organism evidence="2 3">
    <name type="scientific">Pseudomonas entomophila</name>
    <dbReference type="NCBI Taxonomy" id="312306"/>
    <lineage>
        <taxon>Bacteria</taxon>
        <taxon>Pseudomonadati</taxon>
        <taxon>Pseudomonadota</taxon>
        <taxon>Gammaproteobacteria</taxon>
        <taxon>Pseudomonadales</taxon>
        <taxon>Pseudomonadaceae</taxon>
        <taxon>Pseudomonas</taxon>
    </lineage>
</organism>
<feature type="transmembrane region" description="Helical" evidence="1">
    <location>
        <begin position="72"/>
        <end position="92"/>
    </location>
</feature>
<dbReference type="EMBL" id="CP034338">
    <property type="protein sequence ID" value="AZL69547.1"/>
    <property type="molecule type" value="Genomic_DNA"/>
</dbReference>
<evidence type="ECO:0000256" key="1">
    <source>
        <dbReference type="SAM" id="Phobius"/>
    </source>
</evidence>
<feature type="transmembrane region" description="Helical" evidence="1">
    <location>
        <begin position="6"/>
        <end position="27"/>
    </location>
</feature>
<sequence>MTALTFFLVVCWSLSSSMLIWFFFSGINLTEGKAVFGSFYNIGFAVFYFFHVFPGEYERFGLPVETVQEHPWIVWLSIPMILYHLWIIPGLIPSPIRLRRKWDPTFKRHGEP</sequence>
<feature type="transmembrane region" description="Helical" evidence="1">
    <location>
        <begin position="34"/>
        <end position="52"/>
    </location>
</feature>
<evidence type="ECO:0000313" key="3">
    <source>
        <dbReference type="Proteomes" id="UP000268230"/>
    </source>
</evidence>
<proteinExistence type="predicted"/>
<protein>
    <submittedName>
        <fullName evidence="2">Uncharacterized protein</fullName>
    </submittedName>
</protein>
<reference evidence="2 3" key="1">
    <citation type="submission" date="2018-12" db="EMBL/GenBank/DDBJ databases">
        <authorList>
            <person name="Li S."/>
            <person name="Yang R."/>
            <person name="Chen G."/>
            <person name="Zou L."/>
            <person name="Zhang C."/>
            <person name="Chen Y."/>
            <person name="Liu Z."/>
            <person name="Li Y."/>
            <person name="Yan Y."/>
            <person name="Huang M."/>
            <person name="Chen T."/>
        </authorList>
    </citation>
    <scope>NUCLEOTIDE SEQUENCE [LARGE SCALE GENOMIC DNA]</scope>
    <source>
        <strain evidence="2 3">1257</strain>
    </source>
</reference>
<evidence type="ECO:0000313" key="2">
    <source>
        <dbReference type="EMBL" id="AZL69547.1"/>
    </source>
</evidence>
<keyword evidence="1" id="KW-0472">Membrane</keyword>
<dbReference type="Proteomes" id="UP000268230">
    <property type="component" value="Chromosome"/>
</dbReference>